<reference evidence="11" key="1">
    <citation type="submission" date="2020-07" db="EMBL/GenBank/DDBJ databases">
        <title>Ethylene signaling mediates host invasion by parasitic plants.</title>
        <authorList>
            <person name="Yoshida S."/>
        </authorList>
    </citation>
    <scope>NUCLEOTIDE SEQUENCE</scope>
    <source>
        <strain evidence="11">Okayama</strain>
    </source>
</reference>
<feature type="signal peptide" evidence="9">
    <location>
        <begin position="1"/>
        <end position="26"/>
    </location>
</feature>
<evidence type="ECO:0000256" key="1">
    <source>
        <dbReference type="ARBA" id="ARBA00004609"/>
    </source>
</evidence>
<dbReference type="InterPro" id="IPR000782">
    <property type="entry name" value="FAS1_domain"/>
</dbReference>
<feature type="region of interest" description="Disordered" evidence="8">
    <location>
        <begin position="217"/>
        <end position="242"/>
    </location>
</feature>
<dbReference type="SMART" id="SM00554">
    <property type="entry name" value="FAS1"/>
    <property type="match status" value="1"/>
</dbReference>
<comment type="function">
    <text evidence="7">May be a cell surface adhesion protein.</text>
</comment>
<evidence type="ECO:0000256" key="7">
    <source>
        <dbReference type="ARBA" id="ARBA00024686"/>
    </source>
</evidence>
<proteinExistence type="inferred from homology"/>
<sequence>MKNNYLMTCTTFVVFLFLLRPTSTNAQTPPAPPAGPTPTPAPAPAPEYVNLTDLLSVAGPFSIFLDRLQATKVIDTLQNQANNSREGITIFVPKNQAFSSTRRPISNLTQDQLKSLLLFHALPRYYPLSEFTGLSRHNPVATLAGADLYALNFTDTSGTIRISSGWTVTKVSSAVHAADPVALYQVDSVLLPEAIFGTDIPPTPAPAPAPEIAPAADDQRVRGSGGGGGGSSPPTSAPSAAPARMGLSSWAAAVGLLLLGWF</sequence>
<evidence type="ECO:0000313" key="12">
    <source>
        <dbReference type="Proteomes" id="UP000653305"/>
    </source>
</evidence>
<evidence type="ECO:0000256" key="9">
    <source>
        <dbReference type="SAM" id="SignalP"/>
    </source>
</evidence>
<evidence type="ECO:0000259" key="10">
    <source>
        <dbReference type="PROSITE" id="PS50213"/>
    </source>
</evidence>
<dbReference type="InterPro" id="IPR036378">
    <property type="entry name" value="FAS1_dom_sf"/>
</dbReference>
<keyword evidence="3" id="KW-1003">Cell membrane</keyword>
<gene>
    <name evidence="11" type="ORF">PHJA_000630300</name>
</gene>
<keyword evidence="4" id="KW-0325">Glycoprotein</keyword>
<feature type="chain" id="PRO_5032408407" evidence="9">
    <location>
        <begin position="27"/>
        <end position="262"/>
    </location>
</feature>
<dbReference type="GO" id="GO:0009834">
    <property type="term" value="P:plant-type secondary cell wall biogenesis"/>
    <property type="evidence" value="ECO:0007669"/>
    <property type="project" value="TreeGrafter"/>
</dbReference>
<feature type="compositionally biased region" description="Low complexity" evidence="8">
    <location>
        <begin position="232"/>
        <end position="242"/>
    </location>
</feature>
<protein>
    <submittedName>
        <fullName evidence="11">Fasciclin-like arabinogalactan protein 7</fullName>
    </submittedName>
</protein>
<organism evidence="11 12">
    <name type="scientific">Phtheirospermum japonicum</name>
    <dbReference type="NCBI Taxonomy" id="374723"/>
    <lineage>
        <taxon>Eukaryota</taxon>
        <taxon>Viridiplantae</taxon>
        <taxon>Streptophyta</taxon>
        <taxon>Embryophyta</taxon>
        <taxon>Tracheophyta</taxon>
        <taxon>Spermatophyta</taxon>
        <taxon>Magnoliopsida</taxon>
        <taxon>eudicotyledons</taxon>
        <taxon>Gunneridae</taxon>
        <taxon>Pentapetalae</taxon>
        <taxon>asterids</taxon>
        <taxon>lamiids</taxon>
        <taxon>Lamiales</taxon>
        <taxon>Orobanchaceae</taxon>
        <taxon>Orobanchaceae incertae sedis</taxon>
        <taxon>Phtheirospermum</taxon>
    </lineage>
</organism>
<evidence type="ECO:0000256" key="2">
    <source>
        <dbReference type="ARBA" id="ARBA00007843"/>
    </source>
</evidence>
<dbReference type="InterPro" id="IPR045003">
    <property type="entry name" value="FLA_A"/>
</dbReference>
<evidence type="ECO:0000256" key="8">
    <source>
        <dbReference type="SAM" id="MobiDB-lite"/>
    </source>
</evidence>
<evidence type="ECO:0000256" key="6">
    <source>
        <dbReference type="ARBA" id="ARBA00023136"/>
    </source>
</evidence>
<keyword evidence="5 9" id="KW-0732">Signal</keyword>
<accession>A0A830BLY6</accession>
<dbReference type="GO" id="GO:0005886">
    <property type="term" value="C:plasma membrane"/>
    <property type="evidence" value="ECO:0007669"/>
    <property type="project" value="UniProtKB-SubCell"/>
</dbReference>
<dbReference type="PANTHER" id="PTHR32077">
    <property type="entry name" value="FASCICLIN-LIKE ARABINOGALACTAN PROTEIN"/>
    <property type="match status" value="1"/>
</dbReference>
<dbReference type="EMBL" id="BMAC01000095">
    <property type="protein sequence ID" value="GFP84865.1"/>
    <property type="molecule type" value="Genomic_DNA"/>
</dbReference>
<dbReference type="PROSITE" id="PS50213">
    <property type="entry name" value="FAS1"/>
    <property type="match status" value="1"/>
</dbReference>
<dbReference type="PANTHER" id="PTHR32077:SF3">
    <property type="entry name" value="FASCICLIN-LIKE ARABINOGALACTAN PROTEIN 7"/>
    <property type="match status" value="1"/>
</dbReference>
<evidence type="ECO:0000256" key="3">
    <source>
        <dbReference type="ARBA" id="ARBA00022475"/>
    </source>
</evidence>
<dbReference type="Proteomes" id="UP000653305">
    <property type="component" value="Unassembled WGS sequence"/>
</dbReference>
<dbReference type="AlphaFoldDB" id="A0A830BLY6"/>
<keyword evidence="12" id="KW-1185">Reference proteome</keyword>
<comment type="subcellular location">
    <subcellularLocation>
        <location evidence="1">Cell membrane</location>
        <topology evidence="1">Lipid-anchor</topology>
        <topology evidence="1">GPI-anchor</topology>
    </subcellularLocation>
</comment>
<evidence type="ECO:0000256" key="5">
    <source>
        <dbReference type="ARBA" id="ARBA00022729"/>
    </source>
</evidence>
<dbReference type="FunFam" id="2.30.180.10:FF:000012">
    <property type="entry name" value="Fasciclin-like arabinogalactan protein 7"/>
    <property type="match status" value="1"/>
</dbReference>
<dbReference type="Pfam" id="PF02469">
    <property type="entry name" value="Fasciclin"/>
    <property type="match status" value="1"/>
</dbReference>
<keyword evidence="4" id="KW-0336">GPI-anchor</keyword>
<keyword evidence="6" id="KW-0472">Membrane</keyword>
<evidence type="ECO:0000256" key="4">
    <source>
        <dbReference type="ARBA" id="ARBA00022622"/>
    </source>
</evidence>
<feature type="domain" description="FAS1" evidence="10">
    <location>
        <begin position="48"/>
        <end position="190"/>
    </location>
</feature>
<evidence type="ECO:0000313" key="11">
    <source>
        <dbReference type="EMBL" id="GFP84865.1"/>
    </source>
</evidence>
<feature type="compositionally biased region" description="Pro residues" evidence="8">
    <location>
        <begin position="29"/>
        <end position="45"/>
    </location>
</feature>
<keyword evidence="4" id="KW-0449">Lipoprotein</keyword>
<feature type="region of interest" description="Disordered" evidence="8">
    <location>
        <begin position="25"/>
        <end position="45"/>
    </location>
</feature>
<name>A0A830BLY6_9LAMI</name>
<comment type="caution">
    <text evidence="11">The sequence shown here is derived from an EMBL/GenBank/DDBJ whole genome shotgun (WGS) entry which is preliminary data.</text>
</comment>
<dbReference type="GO" id="GO:0098552">
    <property type="term" value="C:side of membrane"/>
    <property type="evidence" value="ECO:0007669"/>
    <property type="project" value="UniProtKB-KW"/>
</dbReference>
<comment type="similarity">
    <text evidence="2">Belongs to the fasciclin-like AGP family.</text>
</comment>
<dbReference type="SUPFAM" id="SSF82153">
    <property type="entry name" value="FAS1 domain"/>
    <property type="match status" value="1"/>
</dbReference>
<dbReference type="Gene3D" id="2.30.180.10">
    <property type="entry name" value="FAS1 domain"/>
    <property type="match status" value="1"/>
</dbReference>
<dbReference type="OrthoDB" id="286301at2759"/>